<dbReference type="Proteomes" id="UP001580928">
    <property type="component" value="Unassembled WGS sequence"/>
</dbReference>
<proteinExistence type="predicted"/>
<evidence type="ECO:0000313" key="2">
    <source>
        <dbReference type="EMBL" id="MFB5944698.1"/>
    </source>
</evidence>
<dbReference type="CDD" id="cd00761">
    <property type="entry name" value="Glyco_tranf_GTA_type"/>
    <property type="match status" value="1"/>
</dbReference>
<keyword evidence="2" id="KW-0328">Glycosyltransferase</keyword>
<dbReference type="GO" id="GO:0016757">
    <property type="term" value="F:glycosyltransferase activity"/>
    <property type="evidence" value="ECO:0007669"/>
    <property type="project" value="UniProtKB-KW"/>
</dbReference>
<protein>
    <submittedName>
        <fullName evidence="2">Glycosyltransferase</fullName>
        <ecNumber evidence="2">2.4.-.-</ecNumber>
    </submittedName>
</protein>
<accession>A0ABV5CAX1</accession>
<dbReference type="EC" id="2.4.-.-" evidence="2"/>
<reference evidence="2 3" key="1">
    <citation type="submission" date="2024-04" db="EMBL/GenBank/DDBJ databases">
        <title>Albibacterium profundi sp. nov., isolated from sediment of the Challenger Deep of Mariana Trench.</title>
        <authorList>
            <person name="Wang Y."/>
        </authorList>
    </citation>
    <scope>NUCLEOTIDE SEQUENCE [LARGE SCALE GENOMIC DNA]</scope>
    <source>
        <strain evidence="2 3">RHL897</strain>
    </source>
</reference>
<comment type="caution">
    <text evidence="2">The sequence shown here is derived from an EMBL/GenBank/DDBJ whole genome shotgun (WGS) entry which is preliminary data.</text>
</comment>
<dbReference type="InterPro" id="IPR029044">
    <property type="entry name" value="Nucleotide-diphossugar_trans"/>
</dbReference>
<name>A0ABV5CAX1_9SPHI</name>
<evidence type="ECO:0000313" key="3">
    <source>
        <dbReference type="Proteomes" id="UP001580928"/>
    </source>
</evidence>
<dbReference type="EMBL" id="JBBVGT010000002">
    <property type="protein sequence ID" value="MFB5944698.1"/>
    <property type="molecule type" value="Genomic_DNA"/>
</dbReference>
<gene>
    <name evidence="2" type="ORF">WKR92_02510</name>
</gene>
<sequence length="262" mass="31133">MNSFPTVSILVTHYNRSRSLEALLKSFEEIECNFAQIVVSDDGSQYEHLNYLKTLQSRYSFHLVTTPSNKGLGNNINKGQDVIDTPYTLYVQEDFVPTSFFPKKLHTAISFMDEDPELDIVRFYSYLEYPYMTPFKKGFSYMNFNVYGIKYSKLFYYSDHPHLRRTSFFDKFGRYQEGLKVEQTEYKMCVSFIQNNGKGLFYNDYQRLFIQKNSTEEPSTVRRNAWRRGNNYFVSKVRNVYRQIKYNYDISVSPIIGKRQLK</sequence>
<evidence type="ECO:0000259" key="1">
    <source>
        <dbReference type="Pfam" id="PF00535"/>
    </source>
</evidence>
<dbReference type="SUPFAM" id="SSF53448">
    <property type="entry name" value="Nucleotide-diphospho-sugar transferases"/>
    <property type="match status" value="1"/>
</dbReference>
<keyword evidence="2" id="KW-0808">Transferase</keyword>
<feature type="domain" description="Glycosyltransferase 2-like" evidence="1">
    <location>
        <begin position="8"/>
        <end position="171"/>
    </location>
</feature>
<dbReference type="Pfam" id="PF00535">
    <property type="entry name" value="Glycos_transf_2"/>
    <property type="match status" value="1"/>
</dbReference>
<keyword evidence="3" id="KW-1185">Reference proteome</keyword>
<dbReference type="InterPro" id="IPR001173">
    <property type="entry name" value="Glyco_trans_2-like"/>
</dbReference>
<dbReference type="Gene3D" id="3.90.550.10">
    <property type="entry name" value="Spore Coat Polysaccharide Biosynthesis Protein SpsA, Chain A"/>
    <property type="match status" value="1"/>
</dbReference>
<dbReference type="RefSeq" id="WP_375556261.1">
    <property type="nucleotide sequence ID" value="NZ_JBBVGT010000002.1"/>
</dbReference>
<organism evidence="2 3">
    <name type="scientific">Albibacterium profundi</name>
    <dbReference type="NCBI Taxonomy" id="3134906"/>
    <lineage>
        <taxon>Bacteria</taxon>
        <taxon>Pseudomonadati</taxon>
        <taxon>Bacteroidota</taxon>
        <taxon>Sphingobacteriia</taxon>
        <taxon>Sphingobacteriales</taxon>
        <taxon>Sphingobacteriaceae</taxon>
        <taxon>Albibacterium</taxon>
    </lineage>
</organism>